<dbReference type="Pfam" id="PF00646">
    <property type="entry name" value="F-box"/>
    <property type="match status" value="1"/>
</dbReference>
<proteinExistence type="predicted"/>
<dbReference type="SUPFAM" id="SSF81383">
    <property type="entry name" value="F-box domain"/>
    <property type="match status" value="1"/>
</dbReference>
<dbReference type="InterPro" id="IPR032675">
    <property type="entry name" value="LRR_dom_sf"/>
</dbReference>
<evidence type="ECO:0000313" key="2">
    <source>
        <dbReference type="EMBL" id="KAF9783110.1"/>
    </source>
</evidence>
<keyword evidence="3" id="KW-1185">Reference proteome</keyword>
<reference evidence="2" key="1">
    <citation type="journal article" date="2020" name="Nat. Commun.">
        <title>Large-scale genome sequencing of mycorrhizal fungi provides insights into the early evolution of symbiotic traits.</title>
        <authorList>
            <person name="Miyauchi S."/>
            <person name="Kiss E."/>
            <person name="Kuo A."/>
            <person name="Drula E."/>
            <person name="Kohler A."/>
            <person name="Sanchez-Garcia M."/>
            <person name="Morin E."/>
            <person name="Andreopoulos B."/>
            <person name="Barry K.W."/>
            <person name="Bonito G."/>
            <person name="Buee M."/>
            <person name="Carver A."/>
            <person name="Chen C."/>
            <person name="Cichocki N."/>
            <person name="Clum A."/>
            <person name="Culley D."/>
            <person name="Crous P.W."/>
            <person name="Fauchery L."/>
            <person name="Girlanda M."/>
            <person name="Hayes R.D."/>
            <person name="Keri Z."/>
            <person name="LaButti K."/>
            <person name="Lipzen A."/>
            <person name="Lombard V."/>
            <person name="Magnuson J."/>
            <person name="Maillard F."/>
            <person name="Murat C."/>
            <person name="Nolan M."/>
            <person name="Ohm R.A."/>
            <person name="Pangilinan J."/>
            <person name="Pereira M.F."/>
            <person name="Perotto S."/>
            <person name="Peter M."/>
            <person name="Pfister S."/>
            <person name="Riley R."/>
            <person name="Sitrit Y."/>
            <person name="Stielow J.B."/>
            <person name="Szollosi G."/>
            <person name="Zifcakova L."/>
            <person name="Stursova M."/>
            <person name="Spatafora J.W."/>
            <person name="Tedersoo L."/>
            <person name="Vaario L.M."/>
            <person name="Yamada A."/>
            <person name="Yan M."/>
            <person name="Wang P."/>
            <person name="Xu J."/>
            <person name="Bruns T."/>
            <person name="Baldrian P."/>
            <person name="Vilgalys R."/>
            <person name="Dunand C."/>
            <person name="Henrissat B."/>
            <person name="Grigoriev I.V."/>
            <person name="Hibbett D."/>
            <person name="Nagy L.G."/>
            <person name="Martin F.M."/>
        </authorList>
    </citation>
    <scope>NUCLEOTIDE SEQUENCE</scope>
    <source>
        <strain evidence="2">UH-Tt-Lm1</strain>
    </source>
</reference>
<comment type="caution">
    <text evidence="2">The sequence shown here is derived from an EMBL/GenBank/DDBJ whole genome shotgun (WGS) entry which is preliminary data.</text>
</comment>
<dbReference type="PROSITE" id="PS50181">
    <property type="entry name" value="FBOX"/>
    <property type="match status" value="1"/>
</dbReference>
<organism evidence="2 3">
    <name type="scientific">Thelephora terrestris</name>
    <dbReference type="NCBI Taxonomy" id="56493"/>
    <lineage>
        <taxon>Eukaryota</taxon>
        <taxon>Fungi</taxon>
        <taxon>Dikarya</taxon>
        <taxon>Basidiomycota</taxon>
        <taxon>Agaricomycotina</taxon>
        <taxon>Agaricomycetes</taxon>
        <taxon>Thelephorales</taxon>
        <taxon>Thelephoraceae</taxon>
        <taxon>Thelephora</taxon>
    </lineage>
</organism>
<dbReference type="Proteomes" id="UP000736335">
    <property type="component" value="Unassembled WGS sequence"/>
</dbReference>
<dbReference type="OrthoDB" id="9994419at2759"/>
<gene>
    <name evidence="2" type="ORF">BJ322DRAFT_1068890</name>
</gene>
<evidence type="ECO:0000259" key="1">
    <source>
        <dbReference type="PROSITE" id="PS50181"/>
    </source>
</evidence>
<name>A0A9P6L5G0_9AGAM</name>
<sequence>MQRPRKSLDSLPAELIDEVLSYFPDLDLVVLRRCSLICRSWRFRSQLILFKHVSLWNESRLQSWCATIPPSPTGISSFVRTLELGGRWIRPQILEQHFIHFTSLRNVRMLDVHDVDFKQFNEITFPRYFGQLGTSVQSLRLESCRSSTDTYLELLKHFTRLEDLFVSSDTSSAKDPGLVVELKGMSGVNGGSCRVTVDLDTAAMPLWLSKVCWRIQEADVIVTTKSGRSFAVDTLFASPAHNLQRLRIELTKPQSQPETYTLTGCTNLEQIHFSTVAIRRACDFIPLTLSTVDSSHLKRVVLDVTCGEVVCQRKFDAEVDFASWQPVDQALCALAEKFGGGSFSGGEEFEVAVKVKGPKEVVRAVSGSKMFSGLRKKGAVAVSQV</sequence>
<dbReference type="Gene3D" id="3.80.10.10">
    <property type="entry name" value="Ribonuclease Inhibitor"/>
    <property type="match status" value="1"/>
</dbReference>
<dbReference type="AlphaFoldDB" id="A0A9P6L5G0"/>
<protein>
    <recommendedName>
        <fullName evidence="1">F-box domain-containing protein</fullName>
    </recommendedName>
</protein>
<dbReference type="EMBL" id="WIUZ02000010">
    <property type="protein sequence ID" value="KAF9783110.1"/>
    <property type="molecule type" value="Genomic_DNA"/>
</dbReference>
<evidence type="ECO:0000313" key="3">
    <source>
        <dbReference type="Proteomes" id="UP000736335"/>
    </source>
</evidence>
<reference evidence="2" key="2">
    <citation type="submission" date="2020-11" db="EMBL/GenBank/DDBJ databases">
        <authorList>
            <consortium name="DOE Joint Genome Institute"/>
            <person name="Kuo A."/>
            <person name="Miyauchi S."/>
            <person name="Kiss E."/>
            <person name="Drula E."/>
            <person name="Kohler A."/>
            <person name="Sanchez-Garcia M."/>
            <person name="Andreopoulos B."/>
            <person name="Barry K.W."/>
            <person name="Bonito G."/>
            <person name="Buee M."/>
            <person name="Carver A."/>
            <person name="Chen C."/>
            <person name="Cichocki N."/>
            <person name="Clum A."/>
            <person name="Culley D."/>
            <person name="Crous P.W."/>
            <person name="Fauchery L."/>
            <person name="Girlanda M."/>
            <person name="Hayes R."/>
            <person name="Keri Z."/>
            <person name="Labutti K."/>
            <person name="Lipzen A."/>
            <person name="Lombard V."/>
            <person name="Magnuson J."/>
            <person name="Maillard F."/>
            <person name="Morin E."/>
            <person name="Murat C."/>
            <person name="Nolan M."/>
            <person name="Ohm R."/>
            <person name="Pangilinan J."/>
            <person name="Pereira M."/>
            <person name="Perotto S."/>
            <person name="Peter M."/>
            <person name="Riley R."/>
            <person name="Sitrit Y."/>
            <person name="Stielow B."/>
            <person name="Szollosi G."/>
            <person name="Zifcakova L."/>
            <person name="Stursova M."/>
            <person name="Spatafora J.W."/>
            <person name="Tedersoo L."/>
            <person name="Vaario L.-M."/>
            <person name="Yamada A."/>
            <person name="Yan M."/>
            <person name="Wang P."/>
            <person name="Xu J."/>
            <person name="Bruns T."/>
            <person name="Baldrian P."/>
            <person name="Vilgalys R."/>
            <person name="Henrissat B."/>
            <person name="Grigoriev I.V."/>
            <person name="Hibbett D."/>
            <person name="Nagy L.G."/>
            <person name="Martin F.M."/>
        </authorList>
    </citation>
    <scope>NUCLEOTIDE SEQUENCE</scope>
    <source>
        <strain evidence="2">UH-Tt-Lm1</strain>
    </source>
</reference>
<accession>A0A9P6L5G0</accession>
<feature type="domain" description="F-box" evidence="1">
    <location>
        <begin position="5"/>
        <end position="59"/>
    </location>
</feature>
<dbReference type="SUPFAM" id="SSF52047">
    <property type="entry name" value="RNI-like"/>
    <property type="match status" value="1"/>
</dbReference>
<dbReference type="InterPro" id="IPR036047">
    <property type="entry name" value="F-box-like_dom_sf"/>
</dbReference>
<dbReference type="InterPro" id="IPR001810">
    <property type="entry name" value="F-box_dom"/>
</dbReference>